<evidence type="ECO:0000256" key="2">
    <source>
        <dbReference type="SAM" id="Phobius"/>
    </source>
</evidence>
<name>A0ABR8QE34_9CELL</name>
<dbReference type="RefSeq" id="WP_191783114.1">
    <property type="nucleotide sequence ID" value="NZ_JACSQV010000008.1"/>
</dbReference>
<dbReference type="SUPFAM" id="SSF50998">
    <property type="entry name" value="Quinoprotein alcohol dehydrogenase-like"/>
    <property type="match status" value="2"/>
</dbReference>
<dbReference type="InterPro" id="IPR015943">
    <property type="entry name" value="WD40/YVTN_repeat-like_dom_sf"/>
</dbReference>
<dbReference type="SMART" id="SM00564">
    <property type="entry name" value="PQQ"/>
    <property type="match status" value="4"/>
</dbReference>
<dbReference type="EMBL" id="JACSQV010000008">
    <property type="protein sequence ID" value="MBD7918694.1"/>
    <property type="molecule type" value="Genomic_DNA"/>
</dbReference>
<proteinExistence type="predicted"/>
<keyword evidence="2" id="KW-1133">Transmembrane helix</keyword>
<feature type="transmembrane region" description="Helical" evidence="2">
    <location>
        <begin position="38"/>
        <end position="56"/>
    </location>
</feature>
<reference evidence="4 5" key="1">
    <citation type="submission" date="2020-08" db="EMBL/GenBank/DDBJ databases">
        <title>A Genomic Blueprint of the Chicken Gut Microbiome.</title>
        <authorList>
            <person name="Gilroy R."/>
            <person name="Ravi A."/>
            <person name="Getino M."/>
            <person name="Pursley I."/>
            <person name="Horton D.L."/>
            <person name="Alikhan N.-F."/>
            <person name="Baker D."/>
            <person name="Gharbi K."/>
            <person name="Hall N."/>
            <person name="Watson M."/>
            <person name="Adriaenssens E.M."/>
            <person name="Foster-Nyarko E."/>
            <person name="Jarju S."/>
            <person name="Secka A."/>
            <person name="Antonio M."/>
            <person name="Oren A."/>
            <person name="Chaudhuri R."/>
            <person name="La Ragione R.M."/>
            <person name="Hildebrand F."/>
            <person name="Pallen M.J."/>
        </authorList>
    </citation>
    <scope>NUCLEOTIDE SEQUENCE [LARGE SCALE GENOMIC DNA]</scope>
    <source>
        <strain evidence="4 5">Sa3CUA2</strain>
    </source>
</reference>
<comment type="caution">
    <text evidence="4">The sequence shown here is derived from an EMBL/GenBank/DDBJ whole genome shotgun (WGS) entry which is preliminary data.</text>
</comment>
<gene>
    <name evidence="4" type="ORF">H9657_10455</name>
</gene>
<dbReference type="Gene3D" id="2.130.10.10">
    <property type="entry name" value="YVTN repeat-like/Quinoprotein amine dehydrogenase"/>
    <property type="match status" value="1"/>
</dbReference>
<keyword evidence="2" id="KW-0812">Transmembrane</keyword>
<keyword evidence="2" id="KW-0472">Membrane</keyword>
<dbReference type="InterPro" id="IPR002372">
    <property type="entry name" value="PQQ_rpt_dom"/>
</dbReference>
<feature type="domain" description="Pyrrolo-quinoline quinone repeat" evidence="3">
    <location>
        <begin position="355"/>
        <end position="462"/>
    </location>
</feature>
<feature type="compositionally biased region" description="Basic and acidic residues" evidence="1">
    <location>
        <begin position="1"/>
        <end position="11"/>
    </location>
</feature>
<dbReference type="PANTHER" id="PTHR34512:SF30">
    <property type="entry name" value="OUTER MEMBRANE PROTEIN ASSEMBLY FACTOR BAMB"/>
    <property type="match status" value="1"/>
</dbReference>
<evidence type="ECO:0000313" key="5">
    <source>
        <dbReference type="Proteomes" id="UP000604241"/>
    </source>
</evidence>
<dbReference type="PANTHER" id="PTHR34512">
    <property type="entry name" value="CELL SURFACE PROTEIN"/>
    <property type="match status" value="1"/>
</dbReference>
<dbReference type="InterPro" id="IPR018391">
    <property type="entry name" value="PQQ_b-propeller_rpt"/>
</dbReference>
<feature type="region of interest" description="Disordered" evidence="1">
    <location>
        <begin position="1"/>
        <end position="30"/>
    </location>
</feature>
<keyword evidence="5" id="KW-1185">Reference proteome</keyword>
<evidence type="ECO:0000313" key="4">
    <source>
        <dbReference type="EMBL" id="MBD7918694.1"/>
    </source>
</evidence>
<accession>A0ABR8QE34</accession>
<organism evidence="4 5">
    <name type="scientific">Cellulomonas avistercoris</name>
    <dbReference type="NCBI Taxonomy" id="2762242"/>
    <lineage>
        <taxon>Bacteria</taxon>
        <taxon>Bacillati</taxon>
        <taxon>Actinomycetota</taxon>
        <taxon>Actinomycetes</taxon>
        <taxon>Micrococcales</taxon>
        <taxon>Cellulomonadaceae</taxon>
        <taxon>Cellulomonas</taxon>
    </lineage>
</organism>
<dbReference type="Pfam" id="PF13360">
    <property type="entry name" value="PQQ_2"/>
    <property type="match status" value="1"/>
</dbReference>
<evidence type="ECO:0000259" key="3">
    <source>
        <dbReference type="Pfam" id="PF13360"/>
    </source>
</evidence>
<dbReference type="Proteomes" id="UP000604241">
    <property type="component" value="Unassembled WGS sequence"/>
</dbReference>
<sequence length="491" mass="50995">MARRSPLHDVELVDDDDAPTVPTDADADPAARRRSRRALVVGVALVTVLVAGAVVGQSVVDRRERAGVAAVAGQMGAVDLLDGPPAARWETTEDAFTTMTTRTSDGVLVGVQHALSGPVEVAAVDAATGAQTWRVELIDSSTRAAQDTPATYAWSGSCSEVPGRDHRVACLVHDGTQSTDENGEPVGAPPSVVRVVTLDTRDGTVVQDLSDALDVTGAVSSFVFTGEVLAVATRGGTGSERVTHVRAVTWDGASAWDLTIPEPGDDEPSQIYLAELGDLVGVATPTELRLVDARGRTVRTLPLDGGYVAGWGGDVLYVMTSDVDGTTTVVRPDGDVDVTGYVVPALVDDGSVPGLTVTSDDGLLTAWDGEGARLWSSELAPPASVIVLGGRVLLDAGRGLAALDARTGDELWTNDVSGADPVTDGRHVYALVSAPSRGQRSEMVALDPADGSEVWRAPLPDGTDELIAFTGLLVAFGRDDAGDLTHLTVMR</sequence>
<evidence type="ECO:0000256" key="1">
    <source>
        <dbReference type="SAM" id="MobiDB-lite"/>
    </source>
</evidence>
<protein>
    <submittedName>
        <fullName evidence="4">PQQ-binding-like beta-propeller repeat protein</fullName>
    </submittedName>
</protein>
<dbReference type="InterPro" id="IPR011047">
    <property type="entry name" value="Quinoprotein_ADH-like_sf"/>
</dbReference>